<evidence type="ECO:0000313" key="15">
    <source>
        <dbReference type="Proteomes" id="UP000007879"/>
    </source>
</evidence>
<feature type="transmembrane region" description="Helical" evidence="10">
    <location>
        <begin position="691"/>
        <end position="712"/>
    </location>
</feature>
<feature type="transmembrane region" description="Helical" evidence="10">
    <location>
        <begin position="201"/>
        <end position="222"/>
    </location>
</feature>
<dbReference type="CDD" id="cd03244">
    <property type="entry name" value="ABCC_MRP_domain2"/>
    <property type="match status" value="1"/>
</dbReference>
<dbReference type="KEGG" id="aqu:100631709"/>
<keyword evidence="11" id="KW-0732">Signal</keyword>
<evidence type="ECO:0000259" key="13">
    <source>
        <dbReference type="PROSITE" id="PS50929"/>
    </source>
</evidence>
<keyword evidence="7" id="KW-0067">ATP-binding</keyword>
<evidence type="ECO:0000256" key="8">
    <source>
        <dbReference type="ARBA" id="ARBA00022989"/>
    </source>
</evidence>
<dbReference type="PANTHER" id="PTHR24223:SF456">
    <property type="entry name" value="MULTIDRUG RESISTANCE-ASSOCIATED PROTEIN LETHAL(2)03659"/>
    <property type="match status" value="1"/>
</dbReference>
<evidence type="ECO:0000256" key="3">
    <source>
        <dbReference type="ARBA" id="ARBA00022448"/>
    </source>
</evidence>
<dbReference type="Pfam" id="PF00005">
    <property type="entry name" value="ABC_tran"/>
    <property type="match status" value="2"/>
</dbReference>
<keyword evidence="4 10" id="KW-0812">Transmembrane</keyword>
<evidence type="ECO:0000256" key="7">
    <source>
        <dbReference type="ARBA" id="ARBA00022840"/>
    </source>
</evidence>
<feature type="transmembrane region" description="Helical" evidence="10">
    <location>
        <begin position="228"/>
        <end position="249"/>
    </location>
</feature>
<dbReference type="FunFam" id="1.20.1560.10:FF:000014">
    <property type="entry name" value="Multidrug resistance-associated protein member 4"/>
    <property type="match status" value="1"/>
</dbReference>
<evidence type="ECO:0000256" key="9">
    <source>
        <dbReference type="ARBA" id="ARBA00023136"/>
    </source>
</evidence>
<evidence type="ECO:0000256" key="4">
    <source>
        <dbReference type="ARBA" id="ARBA00022692"/>
    </source>
</evidence>
<feature type="transmembrane region" description="Helical" evidence="10">
    <location>
        <begin position="322"/>
        <end position="347"/>
    </location>
</feature>
<keyword evidence="15" id="KW-1185">Reference proteome</keyword>
<dbReference type="SMART" id="SM00382">
    <property type="entry name" value="AAA"/>
    <property type="match status" value="2"/>
</dbReference>
<evidence type="ECO:0000256" key="11">
    <source>
        <dbReference type="SAM" id="SignalP"/>
    </source>
</evidence>
<dbReference type="InterPro" id="IPR050173">
    <property type="entry name" value="ABC_transporter_C-like"/>
</dbReference>
<evidence type="ECO:0000256" key="5">
    <source>
        <dbReference type="ARBA" id="ARBA00022737"/>
    </source>
</evidence>
<protein>
    <submittedName>
        <fullName evidence="14">Uncharacterized protein</fullName>
    </submittedName>
</protein>
<gene>
    <name evidence="14" type="primary">100631709</name>
</gene>
<dbReference type="SUPFAM" id="SSF90123">
    <property type="entry name" value="ABC transporter transmembrane region"/>
    <property type="match status" value="2"/>
</dbReference>
<keyword evidence="8 10" id="KW-1133">Transmembrane helix</keyword>
<dbReference type="AlphaFoldDB" id="A0A1X7TVK8"/>
<feature type="transmembrane region" description="Helical" evidence="10">
    <location>
        <begin position="126"/>
        <end position="149"/>
    </location>
</feature>
<feature type="transmembrane region" description="Helical" evidence="10">
    <location>
        <begin position="929"/>
        <end position="948"/>
    </location>
</feature>
<dbReference type="PROSITE" id="PS50893">
    <property type="entry name" value="ABC_TRANSPORTER_2"/>
    <property type="match status" value="2"/>
</dbReference>
<evidence type="ECO:0000313" key="14">
    <source>
        <dbReference type="EnsemblMetazoa" id="Aqu2.1.19098_001"/>
    </source>
</evidence>
<keyword evidence="3" id="KW-0813">Transport</keyword>
<feature type="domain" description="ABC transmembrane type-1" evidence="13">
    <location>
        <begin position="697"/>
        <end position="982"/>
    </location>
</feature>
<dbReference type="GO" id="GO:0140359">
    <property type="term" value="F:ABC-type transporter activity"/>
    <property type="evidence" value="ECO:0007669"/>
    <property type="project" value="InterPro"/>
</dbReference>
<dbReference type="GO" id="GO:0016887">
    <property type="term" value="F:ATP hydrolysis activity"/>
    <property type="evidence" value="ECO:0007669"/>
    <property type="project" value="InterPro"/>
</dbReference>
<feature type="transmembrane region" description="Helical" evidence="10">
    <location>
        <begin position="813"/>
        <end position="833"/>
    </location>
</feature>
<dbReference type="InterPro" id="IPR017871">
    <property type="entry name" value="ABC_transporter-like_CS"/>
</dbReference>
<dbReference type="GO" id="GO:0005524">
    <property type="term" value="F:ATP binding"/>
    <property type="evidence" value="ECO:0007669"/>
    <property type="project" value="UniProtKB-KW"/>
</dbReference>
<dbReference type="eggNOG" id="KOG0054">
    <property type="taxonomic scope" value="Eukaryota"/>
</dbReference>
<proteinExistence type="inferred from homology"/>
<dbReference type="PANTHER" id="PTHR24223">
    <property type="entry name" value="ATP-BINDING CASSETTE SUB-FAMILY C"/>
    <property type="match status" value="1"/>
</dbReference>
<dbReference type="InterPro" id="IPR003439">
    <property type="entry name" value="ABC_transporter-like_ATP-bd"/>
</dbReference>
<accession>A0A1X7TVK8</accession>
<dbReference type="SUPFAM" id="SSF52540">
    <property type="entry name" value="P-loop containing nucleoside triphosphate hydrolases"/>
    <property type="match status" value="2"/>
</dbReference>
<name>A0A1X7TVK8_AMPQE</name>
<keyword evidence="5" id="KW-0677">Repeat</keyword>
<dbReference type="PROSITE" id="PS50929">
    <property type="entry name" value="ABC_TM1F"/>
    <property type="match status" value="2"/>
</dbReference>
<sequence length="1276" mass="143727">MAKNYRNFFKYNILCRIFFCWVDPLLWVGCCQSLSQSDLTPHPDECDSSYLHNKFNKYWSHELATRGPANARLWWVILKCFWWRSLLIQILTLLLVAVFLTQSEILGLVTDYFSLESPTAHDTNSAYLYASLLVLMSSSVVFLNLVFYAGRKFGGLLRILLTNAIYFKVLKLSQMTLGRVTMGHVINIASNDVHRFDESMIFFPFYLAFPLHLSVVVYLLYLKIQWSSMVPVSVILLSIPVLIATSLLYSKFRLKAAKVTDNRIKVMNEIITGIRVIKMYGWEYAFSQLINKIRRKEVSFALASLSVLHLNFAYSLRAQNLMLFLSLSIFALSGGVLNPGIVFSTFAQLTFLRWSFSHFVGAMLYVLEFRVGYKRIKEFLLLPELMEVKKESEEYGDFLLTSHDSVSDVNTNGISVENLTASWLMNADYITLHDISFNVKSNSLLAVVGPVGSGKSTLLQCVLKELPALSGRVSVRGSVAYASQEACVFSTSLRENILFGLPYEEEWYRNVVHACALEKDISLLENGDMTLVGERGVTLSGGQKARVNLARAVYRKADIYLLDDPLSAVDSAVSRHIFEKCVRGLLAEKCVVLVTHQTQYLEQCHSVLRLVEGKRVSVNIDEVKEGNELGVDDDNKANGIEEFKIESTNKELLPNEPHEGEFSDSNAQPEEERAHGTVSLRTYFQYFKSGGGYIFTLFVFGLFIFTEGVTLVSDWWIADWSECSVQSDLNTSTCQLTTSERIQVYSGLTAGFVTLTLVEGVLLCVLLIRSSQVLHNRMFSHVLRAPILFFDTNPIGRVLNRFSKDVGFMDDILVNKIFIMVFFGIKTTGFFLVAMIANYYLIILMVILCTIFVSMRWYYISTARDIKRLEAIARSPIYSHLSMTLQGLSTIRSYSMQSVMIERMHQYQNTHTQAWYLFIVTSRWFSMRLDGCVFIFITTIVLSSISLAQTFNAALISLSLTYAMSLMDDYAFFLRSSTEVENLMVSPERVIAYGKLEVEASLETLPESNKPPSNWPDKGNIALNDVCYSHSVDGPQVLTNISCVVPSKNKVGIVGRTGAGKTSLISALFRLAEPTGGSIVIDGINANALGLHDLRKNISIIPQDPVLFGGSIRYNLDPFQIYNDADIWRALEQVQLKSVVEGLDDGLLSIITEGGSNFSVGQRQLFCLARALLRNNPILVLDEATANVDMKTDGIIQEVIREQFSECTVLTVAHRLNTVMDYDKIMVLDKGELVEYDEPHLLLCQSSSYLGQLVDQTGPVNAKKLRDIAFLSHQRK</sequence>
<dbReference type="STRING" id="400682.A0A1X7TVK8"/>
<dbReference type="CDD" id="cd03250">
    <property type="entry name" value="ABCC_MRP_domain1"/>
    <property type="match status" value="1"/>
</dbReference>
<dbReference type="EnsemblMetazoa" id="XM_020001970.1">
    <property type="protein sequence ID" value="XP_019857529.1"/>
    <property type="gene ID" value="LOC100631709"/>
</dbReference>
<dbReference type="InterPro" id="IPR044746">
    <property type="entry name" value="ABCC_6TM_D1"/>
</dbReference>
<dbReference type="FunCoup" id="A0A1X7TVK8">
    <property type="interactions" value="12"/>
</dbReference>
<dbReference type="Gene3D" id="1.20.1560.10">
    <property type="entry name" value="ABC transporter type 1, transmembrane domain"/>
    <property type="match status" value="2"/>
</dbReference>
<dbReference type="OrthoDB" id="6500128at2759"/>
<dbReference type="Proteomes" id="UP000007879">
    <property type="component" value="Unassembled WGS sequence"/>
</dbReference>
<comment type="similarity">
    <text evidence="2">Belongs to the ABC transporter superfamily. ABCC family. Conjugate transporter (TC 3.A.1.208) subfamily.</text>
</comment>
<dbReference type="InterPro" id="IPR036640">
    <property type="entry name" value="ABC1_TM_sf"/>
</dbReference>
<dbReference type="InterPro" id="IPR027417">
    <property type="entry name" value="P-loop_NTPase"/>
</dbReference>
<evidence type="ECO:0000259" key="12">
    <source>
        <dbReference type="PROSITE" id="PS50893"/>
    </source>
</evidence>
<dbReference type="Gene3D" id="3.40.50.300">
    <property type="entry name" value="P-loop containing nucleotide triphosphate hydrolases"/>
    <property type="match status" value="2"/>
</dbReference>
<reference evidence="14" key="2">
    <citation type="submission" date="2017-05" db="UniProtKB">
        <authorList>
            <consortium name="EnsemblMetazoa"/>
        </authorList>
    </citation>
    <scope>IDENTIFICATION</scope>
</reference>
<evidence type="ECO:0000256" key="6">
    <source>
        <dbReference type="ARBA" id="ARBA00022741"/>
    </source>
</evidence>
<feature type="domain" description="ABC transporter" evidence="12">
    <location>
        <begin position="414"/>
        <end position="637"/>
    </location>
</feature>
<evidence type="ECO:0000256" key="2">
    <source>
        <dbReference type="ARBA" id="ARBA00009726"/>
    </source>
</evidence>
<dbReference type="InterPro" id="IPR003593">
    <property type="entry name" value="AAA+_ATPase"/>
</dbReference>
<feature type="domain" description="ABC transporter" evidence="12">
    <location>
        <begin position="1021"/>
        <end position="1255"/>
    </location>
</feature>
<feature type="transmembrane region" description="Helical" evidence="10">
    <location>
        <begin position="81"/>
        <end position="106"/>
    </location>
</feature>
<comment type="subcellular location">
    <subcellularLocation>
        <location evidence="1">Membrane</location>
        <topology evidence="1">Multi-pass membrane protein</topology>
    </subcellularLocation>
</comment>
<reference evidence="15" key="1">
    <citation type="journal article" date="2010" name="Nature">
        <title>The Amphimedon queenslandica genome and the evolution of animal complexity.</title>
        <authorList>
            <person name="Srivastava M."/>
            <person name="Simakov O."/>
            <person name="Chapman J."/>
            <person name="Fahey B."/>
            <person name="Gauthier M.E."/>
            <person name="Mitros T."/>
            <person name="Richards G.S."/>
            <person name="Conaco C."/>
            <person name="Dacre M."/>
            <person name="Hellsten U."/>
            <person name="Larroux C."/>
            <person name="Putnam N.H."/>
            <person name="Stanke M."/>
            <person name="Adamska M."/>
            <person name="Darling A."/>
            <person name="Degnan S.M."/>
            <person name="Oakley T.H."/>
            <person name="Plachetzki D.C."/>
            <person name="Zhai Y."/>
            <person name="Adamski M."/>
            <person name="Calcino A."/>
            <person name="Cummins S.F."/>
            <person name="Goodstein D.M."/>
            <person name="Harris C."/>
            <person name="Jackson D.J."/>
            <person name="Leys S.P."/>
            <person name="Shu S."/>
            <person name="Woodcroft B.J."/>
            <person name="Vervoort M."/>
            <person name="Kosik K.S."/>
            <person name="Manning G."/>
            <person name="Degnan B.M."/>
            <person name="Rokhsar D.S."/>
        </authorList>
    </citation>
    <scope>NUCLEOTIDE SEQUENCE [LARGE SCALE GENOMIC DNA]</scope>
</reference>
<dbReference type="InterPro" id="IPR011527">
    <property type="entry name" value="ABC1_TM_dom"/>
</dbReference>
<feature type="transmembrane region" description="Helical" evidence="10">
    <location>
        <begin position="745"/>
        <end position="768"/>
    </location>
</feature>
<dbReference type="InParanoid" id="A0A1X7TVK8"/>
<feature type="signal peptide" evidence="11">
    <location>
        <begin position="1"/>
        <end position="33"/>
    </location>
</feature>
<dbReference type="FunFam" id="3.40.50.300:FF:000163">
    <property type="entry name" value="Multidrug resistance-associated protein member 4"/>
    <property type="match status" value="1"/>
</dbReference>
<evidence type="ECO:0000256" key="1">
    <source>
        <dbReference type="ARBA" id="ARBA00004141"/>
    </source>
</evidence>
<dbReference type="PROSITE" id="PS00211">
    <property type="entry name" value="ABC_TRANSPORTER_1"/>
    <property type="match status" value="2"/>
</dbReference>
<dbReference type="FunFam" id="3.40.50.300:FF:000973">
    <property type="entry name" value="Multidrug resistance-associated protein 4"/>
    <property type="match status" value="1"/>
</dbReference>
<feature type="transmembrane region" description="Helical" evidence="10">
    <location>
        <begin position="839"/>
        <end position="859"/>
    </location>
</feature>
<dbReference type="EnsemblMetazoa" id="Aqu2.1.19098_001">
    <property type="protein sequence ID" value="Aqu2.1.19098_001"/>
    <property type="gene ID" value="Aqu2.1.19098"/>
</dbReference>
<feature type="domain" description="ABC transmembrane type-1" evidence="13">
    <location>
        <begin position="90"/>
        <end position="368"/>
    </location>
</feature>
<keyword evidence="6" id="KW-0547">Nucleotide-binding</keyword>
<evidence type="ECO:0000256" key="10">
    <source>
        <dbReference type="SAM" id="Phobius"/>
    </source>
</evidence>
<dbReference type="Pfam" id="PF00664">
    <property type="entry name" value="ABC_membrane"/>
    <property type="match status" value="2"/>
</dbReference>
<organism evidence="14">
    <name type="scientific">Amphimedon queenslandica</name>
    <name type="common">Sponge</name>
    <dbReference type="NCBI Taxonomy" id="400682"/>
    <lineage>
        <taxon>Eukaryota</taxon>
        <taxon>Metazoa</taxon>
        <taxon>Porifera</taxon>
        <taxon>Demospongiae</taxon>
        <taxon>Heteroscleromorpha</taxon>
        <taxon>Haplosclerida</taxon>
        <taxon>Niphatidae</taxon>
        <taxon>Amphimedon</taxon>
    </lineage>
</organism>
<feature type="chain" id="PRO_5012237038" evidence="11">
    <location>
        <begin position="34"/>
        <end position="1276"/>
    </location>
</feature>
<dbReference type="GO" id="GO:0016020">
    <property type="term" value="C:membrane"/>
    <property type="evidence" value="ECO:0007669"/>
    <property type="project" value="UniProtKB-SubCell"/>
</dbReference>
<dbReference type="CDD" id="cd18579">
    <property type="entry name" value="ABC_6TM_ABCC_D1"/>
    <property type="match status" value="1"/>
</dbReference>
<keyword evidence="9 10" id="KW-0472">Membrane</keyword>